<evidence type="ECO:0000313" key="3">
    <source>
        <dbReference type="EMBL" id="MCP2258711.1"/>
    </source>
</evidence>
<reference evidence="3 4" key="1">
    <citation type="submission" date="2022-06" db="EMBL/GenBank/DDBJ databases">
        <title>Genomic Encyclopedia of Archaeal and Bacterial Type Strains, Phase II (KMG-II): from individual species to whole genera.</title>
        <authorList>
            <person name="Goeker M."/>
        </authorList>
    </citation>
    <scope>NUCLEOTIDE SEQUENCE [LARGE SCALE GENOMIC DNA]</scope>
    <source>
        <strain evidence="3 4">DSM 40477</strain>
    </source>
</reference>
<sequence length="351" mass="37671">MIMSLSPQEGTSMSLGRGIGSTTRRLLRAATAAAVAGMVLLGTAGTGAADQINSGGRATDVTLDGWPDLVARNASTGHLMVYPHSRQFNGTSTFQAPFSVGYGWGDANWIGRADVNGDGRSDVVARFSNGELYAYLHSGNPSGYNTFSTKILIGLGWNINDLLTIVDTNGDGRDDIIARRAGTGDLYRYPNTGALSTGMFDAPVYFGWNWQDSRWLQFSDMNDDGYLDIITHDGNTMFVVPTEPPPNEPRMAPKPKLSKIPAEGHSARSATAARSTAAADEPQPVVTGWGWDVADTVLIADVNKDGFEDIIARMKDGKLYAYPHSRSLNGTATFGAPVLLSWGWEVNDIIT</sequence>
<evidence type="ECO:0000256" key="2">
    <source>
        <dbReference type="SAM" id="MobiDB-lite"/>
    </source>
</evidence>
<dbReference type="PANTHER" id="PTHR44103">
    <property type="entry name" value="PROPROTEIN CONVERTASE P"/>
    <property type="match status" value="1"/>
</dbReference>
<dbReference type="InterPro" id="IPR028994">
    <property type="entry name" value="Integrin_alpha_N"/>
</dbReference>
<feature type="compositionally biased region" description="Low complexity" evidence="2">
    <location>
        <begin position="267"/>
        <end position="279"/>
    </location>
</feature>
<dbReference type="InterPro" id="IPR013517">
    <property type="entry name" value="FG-GAP"/>
</dbReference>
<dbReference type="Gene3D" id="2.130.10.130">
    <property type="entry name" value="Integrin alpha, N-terminal"/>
    <property type="match status" value="1"/>
</dbReference>
<protein>
    <submittedName>
        <fullName evidence="3">Repeat domain-containing protein</fullName>
    </submittedName>
</protein>
<dbReference type="EMBL" id="JAMTCP010000010">
    <property type="protein sequence ID" value="MCP2258711.1"/>
    <property type="molecule type" value="Genomic_DNA"/>
</dbReference>
<name>A0ABT1HT87_STRSD</name>
<proteinExistence type="predicted"/>
<evidence type="ECO:0000256" key="1">
    <source>
        <dbReference type="ARBA" id="ARBA00022729"/>
    </source>
</evidence>
<dbReference type="SUPFAM" id="SSF69318">
    <property type="entry name" value="Integrin alpha N-terminal domain"/>
    <property type="match status" value="2"/>
</dbReference>
<feature type="region of interest" description="Disordered" evidence="2">
    <location>
        <begin position="243"/>
        <end position="281"/>
    </location>
</feature>
<gene>
    <name evidence="3" type="ORF">LX15_002409</name>
</gene>
<keyword evidence="4" id="KW-1185">Reference proteome</keyword>
<comment type="caution">
    <text evidence="3">The sequence shown here is derived from an EMBL/GenBank/DDBJ whole genome shotgun (WGS) entry which is preliminary data.</text>
</comment>
<evidence type="ECO:0000313" key="4">
    <source>
        <dbReference type="Proteomes" id="UP001205311"/>
    </source>
</evidence>
<organism evidence="3 4">
    <name type="scientific">Streptoalloteichus tenebrarius (strain ATCC 17920 / DSM 40477 / JCM 4838 / CBS 697.72 / NBRC 16177 / NCIMB 11028 / NRRL B-12390 / A12253. 1 / ISP 5477)</name>
    <name type="common">Streptomyces tenebrarius</name>
    <dbReference type="NCBI Taxonomy" id="1933"/>
    <lineage>
        <taxon>Bacteria</taxon>
        <taxon>Bacillati</taxon>
        <taxon>Actinomycetota</taxon>
        <taxon>Actinomycetes</taxon>
        <taxon>Pseudonocardiales</taxon>
        <taxon>Pseudonocardiaceae</taxon>
        <taxon>Streptoalloteichus</taxon>
    </lineage>
</organism>
<dbReference type="Pfam" id="PF13517">
    <property type="entry name" value="FG-GAP_3"/>
    <property type="match status" value="1"/>
</dbReference>
<dbReference type="Proteomes" id="UP001205311">
    <property type="component" value="Unassembled WGS sequence"/>
</dbReference>
<accession>A0ABT1HT87</accession>
<dbReference type="PANTHER" id="PTHR44103:SF1">
    <property type="entry name" value="PROPROTEIN CONVERTASE P"/>
    <property type="match status" value="1"/>
</dbReference>
<keyword evidence="1" id="KW-0732">Signal</keyword>